<dbReference type="EMBL" id="FNNZ01000040">
    <property type="protein sequence ID" value="SDX59413.1"/>
    <property type="molecule type" value="Genomic_DNA"/>
</dbReference>
<sequence length="50" mass="5783">MLLRYPSGYSLMSTTSRGMRMPCEQTVEAKDYIKTFVCVLIQKCRITKTC</sequence>
<gene>
    <name evidence="1" type="ORF">SAMN05421783_1406</name>
</gene>
<name>A0A1H3CYW2_THIRO</name>
<reference evidence="2" key="1">
    <citation type="submission" date="2016-10" db="EMBL/GenBank/DDBJ databases">
        <authorList>
            <person name="Varghese N."/>
            <person name="Submissions S."/>
        </authorList>
    </citation>
    <scope>NUCLEOTIDE SEQUENCE [LARGE SCALE GENOMIC DNA]</scope>
    <source>
        <strain evidence="2">DSM 217</strain>
    </source>
</reference>
<accession>A0A1H3CYW2</accession>
<organism evidence="1 2">
    <name type="scientific">Thiocapsa roseopersicina</name>
    <dbReference type="NCBI Taxonomy" id="1058"/>
    <lineage>
        <taxon>Bacteria</taxon>
        <taxon>Pseudomonadati</taxon>
        <taxon>Pseudomonadota</taxon>
        <taxon>Gammaproteobacteria</taxon>
        <taxon>Chromatiales</taxon>
        <taxon>Chromatiaceae</taxon>
        <taxon>Thiocapsa</taxon>
    </lineage>
</organism>
<evidence type="ECO:0000313" key="2">
    <source>
        <dbReference type="Proteomes" id="UP000198816"/>
    </source>
</evidence>
<dbReference type="Proteomes" id="UP000198816">
    <property type="component" value="Unassembled WGS sequence"/>
</dbReference>
<evidence type="ECO:0000313" key="1">
    <source>
        <dbReference type="EMBL" id="SDX59413.1"/>
    </source>
</evidence>
<keyword evidence="2" id="KW-1185">Reference proteome</keyword>
<protein>
    <submittedName>
        <fullName evidence="1">Uncharacterized protein</fullName>
    </submittedName>
</protein>
<dbReference type="AlphaFoldDB" id="A0A1H3CYW2"/>
<proteinExistence type="predicted"/>